<dbReference type="PROSITE" id="PS00318">
    <property type="entry name" value="HMG_COA_REDUCTASE_2"/>
    <property type="match status" value="1"/>
</dbReference>
<evidence type="ECO:0000256" key="1">
    <source>
        <dbReference type="ARBA" id="ARBA00007661"/>
    </source>
</evidence>
<dbReference type="GO" id="GO:0008299">
    <property type="term" value="P:isoprenoid biosynthetic process"/>
    <property type="evidence" value="ECO:0007669"/>
    <property type="project" value="InterPro"/>
</dbReference>
<comment type="similarity">
    <text evidence="1">Belongs to the HMG-CoA reductase family.</text>
</comment>
<evidence type="ECO:0000256" key="8">
    <source>
        <dbReference type="ARBA" id="ARBA00023221"/>
    </source>
</evidence>
<evidence type="ECO:0000256" key="3">
    <source>
        <dbReference type="ARBA" id="ARBA00022857"/>
    </source>
</evidence>
<proteinExistence type="inferred from homology"/>
<evidence type="ECO:0000313" key="10">
    <source>
        <dbReference type="Proteomes" id="UP000234275"/>
    </source>
</evidence>
<dbReference type="Gene3D" id="3.90.770.10">
    <property type="entry name" value="3-hydroxy-3-methylglutaryl-coenzyme A Reductase, Chain A, domain 2"/>
    <property type="match status" value="1"/>
</dbReference>
<dbReference type="PANTHER" id="PTHR10572">
    <property type="entry name" value="3-HYDROXY-3-METHYLGLUTARYL-COENZYME A REDUCTASE"/>
    <property type="match status" value="1"/>
</dbReference>
<name>A0A2I2GEB9_9EURO</name>
<dbReference type="SUPFAM" id="SSF55035">
    <property type="entry name" value="NAD-binding domain of HMG-CoA reductase"/>
    <property type="match status" value="1"/>
</dbReference>
<dbReference type="SUPFAM" id="SSF56542">
    <property type="entry name" value="Substrate-binding domain of HMG-CoA reductase"/>
    <property type="match status" value="1"/>
</dbReference>
<dbReference type="InterPro" id="IPR009023">
    <property type="entry name" value="HMG_CoA_Rdtase_NAD(P)-bd_sf"/>
</dbReference>
<dbReference type="GeneID" id="36556821"/>
<dbReference type="GO" id="GO:0015936">
    <property type="term" value="P:coenzyme A metabolic process"/>
    <property type="evidence" value="ECO:0007669"/>
    <property type="project" value="InterPro"/>
</dbReference>
<dbReference type="GO" id="GO:0004420">
    <property type="term" value="F:hydroxymethylglutaryl-CoA reductase (NADPH) activity"/>
    <property type="evidence" value="ECO:0007669"/>
    <property type="project" value="UniProtKB-EC"/>
</dbReference>
<dbReference type="RefSeq" id="XP_024706483.1">
    <property type="nucleotide sequence ID" value="XM_024849122.1"/>
</dbReference>
<keyword evidence="10" id="KW-1185">Reference proteome</keyword>
<keyword evidence="4" id="KW-0444">Lipid biosynthesis</keyword>
<dbReference type="OrthoDB" id="310654at2759"/>
<evidence type="ECO:0000256" key="4">
    <source>
        <dbReference type="ARBA" id="ARBA00022955"/>
    </source>
</evidence>
<dbReference type="EC" id="1.1.1.34" evidence="2"/>
<dbReference type="GO" id="GO:0016126">
    <property type="term" value="P:sterol biosynthetic process"/>
    <property type="evidence" value="ECO:0007669"/>
    <property type="project" value="UniProtKB-KW"/>
</dbReference>
<evidence type="ECO:0000313" key="9">
    <source>
        <dbReference type="EMBL" id="PLB51181.1"/>
    </source>
</evidence>
<dbReference type="STRING" id="1392250.A0A2I2GEB9"/>
<protein>
    <recommendedName>
        <fullName evidence="2">hydroxymethylglutaryl-CoA reductase (NADPH)</fullName>
        <ecNumber evidence="2">1.1.1.34</ecNumber>
    </recommendedName>
</protein>
<dbReference type="PANTHER" id="PTHR10572:SF24">
    <property type="entry name" value="3-HYDROXY-3-METHYLGLUTARYL-COENZYME A REDUCTASE"/>
    <property type="match status" value="1"/>
</dbReference>
<sequence>MPSPSERNASKFQRHLNGIKHITNHDQDPEKIKIENFIGFMRVPLGLAGPLHIRMPGGVEKDICAPMATTEAAMIASCCRGCKAFNVSGGIEFHALSQGMSRAPAFRFDSPREACLFARRIRDYGSDIAKVAESTSRHLRFQGIVPHVIGSWAHVVFRYTCGDAAGQNMVSFATETACAWLMKTQLTAELEIRDFCEEGQMSSEKKASWGHVTTSRGVEVIAWGKLSDGVCRSVFKCSTERLHQIMLVGQEGNFRNGQHGHNIDVANVLAAIFIATGQDAACVTDASWSQLTMEYDQSSRDLQLSLYFPSLPVGVVGGGTAYETQQEGLKIIQCAGAGMKEQFAGIIACFALALDLSTAASVATNTFAGSHAKMAHGRSDHRQRAKM</sequence>
<dbReference type="InterPro" id="IPR023076">
    <property type="entry name" value="HMG_CoA_Rdtase_CS"/>
</dbReference>
<gene>
    <name evidence="9" type="ORF">P170DRAFT_436264</name>
</gene>
<dbReference type="CDD" id="cd00643">
    <property type="entry name" value="HMG-CoA_reductase_classI"/>
    <property type="match status" value="1"/>
</dbReference>
<dbReference type="PROSITE" id="PS50065">
    <property type="entry name" value="HMG_COA_REDUCTASE_4"/>
    <property type="match status" value="1"/>
</dbReference>
<keyword evidence="5" id="KW-0560">Oxidoreductase</keyword>
<dbReference type="Gene3D" id="3.30.70.420">
    <property type="entry name" value="Hydroxymethylglutaryl-CoA reductase, class I/II, NAD/NADP-binding domain"/>
    <property type="match status" value="1"/>
</dbReference>
<dbReference type="Proteomes" id="UP000234275">
    <property type="component" value="Unassembled WGS sequence"/>
</dbReference>
<reference evidence="9 10" key="1">
    <citation type="submission" date="2016-12" db="EMBL/GenBank/DDBJ databases">
        <title>The genomes of Aspergillus section Nigri reveals drivers in fungal speciation.</title>
        <authorList>
            <consortium name="DOE Joint Genome Institute"/>
            <person name="Vesth T.C."/>
            <person name="Nybo J."/>
            <person name="Theobald S."/>
            <person name="Brandl J."/>
            <person name="Frisvad J.C."/>
            <person name="Nielsen K.F."/>
            <person name="Lyhne E.K."/>
            <person name="Kogle M.E."/>
            <person name="Kuo A."/>
            <person name="Riley R."/>
            <person name="Clum A."/>
            <person name="Nolan M."/>
            <person name="Lipzen A."/>
            <person name="Salamov A."/>
            <person name="Henrissat B."/>
            <person name="Wiebenga A."/>
            <person name="De Vries R.P."/>
            <person name="Grigoriev I.V."/>
            <person name="Mortensen U.H."/>
            <person name="Andersen M.R."/>
            <person name="Baker S.E."/>
        </authorList>
    </citation>
    <scope>NUCLEOTIDE SEQUENCE [LARGE SCALE GENOMIC DNA]</scope>
    <source>
        <strain evidence="9 10">IBT 23096</strain>
    </source>
</reference>
<dbReference type="InterPro" id="IPR004554">
    <property type="entry name" value="HMG_CoA_Rdtase_eu_arc"/>
</dbReference>
<keyword evidence="8" id="KW-0753">Steroid metabolism</keyword>
<evidence type="ECO:0000256" key="6">
    <source>
        <dbReference type="ARBA" id="ARBA00023011"/>
    </source>
</evidence>
<dbReference type="AlphaFoldDB" id="A0A2I2GEB9"/>
<organism evidence="9 10">
    <name type="scientific">Aspergillus steynii IBT 23096</name>
    <dbReference type="NCBI Taxonomy" id="1392250"/>
    <lineage>
        <taxon>Eukaryota</taxon>
        <taxon>Fungi</taxon>
        <taxon>Dikarya</taxon>
        <taxon>Ascomycota</taxon>
        <taxon>Pezizomycotina</taxon>
        <taxon>Eurotiomycetes</taxon>
        <taxon>Eurotiomycetidae</taxon>
        <taxon>Eurotiales</taxon>
        <taxon>Aspergillaceae</taxon>
        <taxon>Aspergillus</taxon>
        <taxon>Aspergillus subgen. Circumdati</taxon>
    </lineage>
</organism>
<evidence type="ECO:0000256" key="7">
    <source>
        <dbReference type="ARBA" id="ARBA00023166"/>
    </source>
</evidence>
<evidence type="ECO:0000256" key="2">
    <source>
        <dbReference type="ARBA" id="ARBA00012999"/>
    </source>
</evidence>
<accession>A0A2I2GEB9</accession>
<keyword evidence="7" id="KW-1207">Sterol metabolism</keyword>
<dbReference type="Pfam" id="PF00368">
    <property type="entry name" value="HMG-CoA_red"/>
    <property type="match status" value="1"/>
</dbReference>
<dbReference type="InterPro" id="IPR023074">
    <property type="entry name" value="HMG_CoA_Rdtase_cat_sf"/>
</dbReference>
<evidence type="ECO:0000256" key="5">
    <source>
        <dbReference type="ARBA" id="ARBA00023002"/>
    </source>
</evidence>
<dbReference type="InterPro" id="IPR002202">
    <property type="entry name" value="HMG_CoA_Rdtase"/>
</dbReference>
<keyword evidence="6" id="KW-0756">Sterol biosynthesis</keyword>
<keyword evidence="3" id="KW-0521">NADP</keyword>
<keyword evidence="4" id="KW-0443">Lipid metabolism</keyword>
<dbReference type="EMBL" id="MSFO01000003">
    <property type="protein sequence ID" value="PLB51181.1"/>
    <property type="molecule type" value="Genomic_DNA"/>
</dbReference>
<dbReference type="VEuPathDB" id="FungiDB:P170DRAFT_436264"/>
<dbReference type="InterPro" id="IPR009029">
    <property type="entry name" value="HMG_CoA_Rdtase_sub-bd_dom_sf"/>
</dbReference>
<keyword evidence="4" id="KW-0752">Steroid biosynthesis</keyword>
<comment type="caution">
    <text evidence="9">The sequence shown here is derived from an EMBL/GenBank/DDBJ whole genome shotgun (WGS) entry which is preliminary data.</text>
</comment>
<dbReference type="PRINTS" id="PR00071">
    <property type="entry name" value="HMGCOARDTASE"/>
</dbReference>